<reference evidence="6 7" key="1">
    <citation type="submission" date="2019-03" db="EMBL/GenBank/DDBJ databases">
        <title>Genomics of glacier-inhabiting Cryobacterium strains.</title>
        <authorList>
            <person name="Liu Q."/>
            <person name="Xin Y.-H."/>
        </authorList>
    </citation>
    <scope>NUCLEOTIDE SEQUENCE [LARGE SCALE GENOMIC DNA]</scope>
    <source>
        <strain evidence="7">TMT1-22</strain>
    </source>
</reference>
<sequence length="204" mass="20693">MRRNKVQRRSVRVLLGAGLVAAALGWSASPALAHNDAVEYSPAEGAVVTEQPGMFRVTTNDELVDLGEGSGRAMAISGPADATTPLYYGDGCVTLAGPSIETTAQLGQPGEYTVTWQAVSADGHPVSEEYSFTWQPAEGQALAAGSAAVPTCGQAAGSTDATAAPAEPGGTVPDAAWISAAAAAVVLAGAVALFAIRRRTRRTP</sequence>
<keyword evidence="3" id="KW-0472">Membrane</keyword>
<feature type="domain" description="CopC" evidence="5">
    <location>
        <begin position="34"/>
        <end position="133"/>
    </location>
</feature>
<evidence type="ECO:0000259" key="5">
    <source>
        <dbReference type="Pfam" id="PF04234"/>
    </source>
</evidence>
<accession>A0AAQ2C664</accession>
<dbReference type="PROSITE" id="PS51318">
    <property type="entry name" value="TAT"/>
    <property type="match status" value="1"/>
</dbReference>
<dbReference type="RefSeq" id="WP_134367871.1">
    <property type="nucleotide sequence ID" value="NZ_SOFY01000049.1"/>
</dbReference>
<feature type="signal peptide" evidence="4">
    <location>
        <begin position="1"/>
        <end position="33"/>
    </location>
</feature>
<evidence type="ECO:0000256" key="1">
    <source>
        <dbReference type="ARBA" id="ARBA00022729"/>
    </source>
</evidence>
<dbReference type="EMBL" id="SOFY01000049">
    <property type="protein sequence ID" value="TFC46638.1"/>
    <property type="molecule type" value="Genomic_DNA"/>
</dbReference>
<evidence type="ECO:0000256" key="4">
    <source>
        <dbReference type="SAM" id="SignalP"/>
    </source>
</evidence>
<protein>
    <submittedName>
        <fullName evidence="6">Copper resistance protein CopC</fullName>
    </submittedName>
</protein>
<dbReference type="Pfam" id="PF04234">
    <property type="entry name" value="CopC"/>
    <property type="match status" value="1"/>
</dbReference>
<keyword evidence="7" id="KW-1185">Reference proteome</keyword>
<evidence type="ECO:0000313" key="6">
    <source>
        <dbReference type="EMBL" id="TFC46638.1"/>
    </source>
</evidence>
<evidence type="ECO:0000313" key="7">
    <source>
        <dbReference type="Proteomes" id="UP000297403"/>
    </source>
</evidence>
<gene>
    <name evidence="6" type="ORF">E3O49_09490</name>
</gene>
<evidence type="ECO:0000256" key="2">
    <source>
        <dbReference type="ARBA" id="ARBA00023008"/>
    </source>
</evidence>
<feature type="transmembrane region" description="Helical" evidence="3">
    <location>
        <begin position="175"/>
        <end position="196"/>
    </location>
</feature>
<dbReference type="InterPro" id="IPR014756">
    <property type="entry name" value="Ig_E-set"/>
</dbReference>
<dbReference type="GO" id="GO:0042597">
    <property type="term" value="C:periplasmic space"/>
    <property type="evidence" value="ECO:0007669"/>
    <property type="project" value="InterPro"/>
</dbReference>
<proteinExistence type="predicted"/>
<feature type="chain" id="PRO_5042824818" evidence="4">
    <location>
        <begin position="34"/>
        <end position="204"/>
    </location>
</feature>
<keyword evidence="1 4" id="KW-0732">Signal</keyword>
<dbReference type="InterPro" id="IPR006311">
    <property type="entry name" value="TAT_signal"/>
</dbReference>
<keyword evidence="3" id="KW-0812">Transmembrane</keyword>
<keyword evidence="2" id="KW-0186">Copper</keyword>
<evidence type="ECO:0000256" key="3">
    <source>
        <dbReference type="SAM" id="Phobius"/>
    </source>
</evidence>
<dbReference type="GO" id="GO:0005507">
    <property type="term" value="F:copper ion binding"/>
    <property type="evidence" value="ECO:0007669"/>
    <property type="project" value="InterPro"/>
</dbReference>
<organism evidence="6 7">
    <name type="scientific">Cryobacterium shii</name>
    <dbReference type="NCBI Taxonomy" id="1259235"/>
    <lineage>
        <taxon>Bacteria</taxon>
        <taxon>Bacillati</taxon>
        <taxon>Actinomycetota</taxon>
        <taxon>Actinomycetes</taxon>
        <taxon>Micrococcales</taxon>
        <taxon>Microbacteriaceae</taxon>
        <taxon>Cryobacterium</taxon>
    </lineage>
</organism>
<dbReference type="SUPFAM" id="SSF81296">
    <property type="entry name" value="E set domains"/>
    <property type="match status" value="1"/>
</dbReference>
<dbReference type="Proteomes" id="UP000297403">
    <property type="component" value="Unassembled WGS sequence"/>
</dbReference>
<dbReference type="GO" id="GO:0046688">
    <property type="term" value="P:response to copper ion"/>
    <property type="evidence" value="ECO:0007669"/>
    <property type="project" value="InterPro"/>
</dbReference>
<dbReference type="Gene3D" id="2.60.40.1220">
    <property type="match status" value="1"/>
</dbReference>
<dbReference type="InterPro" id="IPR007348">
    <property type="entry name" value="CopC_dom"/>
</dbReference>
<comment type="caution">
    <text evidence="6">The sequence shown here is derived from an EMBL/GenBank/DDBJ whole genome shotgun (WGS) entry which is preliminary data.</text>
</comment>
<dbReference type="InterPro" id="IPR014755">
    <property type="entry name" value="Cu-Rt/internalin_Ig-like"/>
</dbReference>
<keyword evidence="3" id="KW-1133">Transmembrane helix</keyword>
<name>A0AAQ2C664_9MICO</name>
<dbReference type="AlphaFoldDB" id="A0AAQ2C664"/>